<comment type="similarity">
    <text evidence="1">Belongs to the asteroid family.</text>
</comment>
<evidence type="ECO:0000313" key="5">
    <source>
        <dbReference type="Proteomes" id="UP001595075"/>
    </source>
</evidence>
<feature type="compositionally biased region" description="Basic residues" evidence="2">
    <location>
        <begin position="577"/>
        <end position="588"/>
    </location>
</feature>
<feature type="domain" description="Asteroid" evidence="3">
    <location>
        <begin position="147"/>
        <end position="401"/>
    </location>
</feature>
<dbReference type="PANTHER" id="PTHR15665:SF1">
    <property type="entry name" value="PROTEIN ASTEROID HOMOLOG 1"/>
    <property type="match status" value="1"/>
</dbReference>
<dbReference type="PANTHER" id="PTHR15665">
    <property type="entry name" value="ASTEROID PROTEIN"/>
    <property type="match status" value="1"/>
</dbReference>
<dbReference type="EMBL" id="JAZHXI010000012">
    <property type="protein sequence ID" value="KAL2065512.1"/>
    <property type="molecule type" value="Genomic_DNA"/>
</dbReference>
<name>A0ABR4C6E4_9HELO</name>
<dbReference type="Gene3D" id="3.40.50.1010">
    <property type="entry name" value="5'-nuclease"/>
    <property type="match status" value="1"/>
</dbReference>
<evidence type="ECO:0000313" key="4">
    <source>
        <dbReference type="EMBL" id="KAL2065512.1"/>
    </source>
</evidence>
<proteinExistence type="inferred from homology"/>
<feature type="compositionally biased region" description="Polar residues" evidence="2">
    <location>
        <begin position="593"/>
        <end position="605"/>
    </location>
</feature>
<dbReference type="Pfam" id="PF12813">
    <property type="entry name" value="XPG_I_2"/>
    <property type="match status" value="1"/>
</dbReference>
<reference evidence="4 5" key="1">
    <citation type="journal article" date="2024" name="Commun. Biol.">
        <title>Comparative genomic analysis of thermophilic fungi reveals convergent evolutionary adaptations and gene losses.</title>
        <authorList>
            <person name="Steindorff A.S."/>
            <person name="Aguilar-Pontes M.V."/>
            <person name="Robinson A.J."/>
            <person name="Andreopoulos B."/>
            <person name="LaButti K."/>
            <person name="Kuo A."/>
            <person name="Mondo S."/>
            <person name="Riley R."/>
            <person name="Otillar R."/>
            <person name="Haridas S."/>
            <person name="Lipzen A."/>
            <person name="Grimwood J."/>
            <person name="Schmutz J."/>
            <person name="Clum A."/>
            <person name="Reid I.D."/>
            <person name="Moisan M.C."/>
            <person name="Butler G."/>
            <person name="Nguyen T.T.M."/>
            <person name="Dewar K."/>
            <person name="Conant G."/>
            <person name="Drula E."/>
            <person name="Henrissat B."/>
            <person name="Hansel C."/>
            <person name="Singer S."/>
            <person name="Hutchinson M.I."/>
            <person name="de Vries R.P."/>
            <person name="Natvig D.O."/>
            <person name="Powell A.J."/>
            <person name="Tsang A."/>
            <person name="Grigoriev I.V."/>
        </authorList>
    </citation>
    <scope>NUCLEOTIDE SEQUENCE [LARGE SCALE GENOMIC DNA]</scope>
    <source>
        <strain evidence="4 5">CBS 494.80</strain>
    </source>
</reference>
<dbReference type="InterPro" id="IPR039436">
    <property type="entry name" value="Asteroid_dom"/>
</dbReference>
<gene>
    <name evidence="4" type="ORF">VTL71DRAFT_3182</name>
</gene>
<feature type="region of interest" description="Disordered" evidence="2">
    <location>
        <begin position="568"/>
        <end position="612"/>
    </location>
</feature>
<evidence type="ECO:0000256" key="1">
    <source>
        <dbReference type="ARBA" id="ARBA00007398"/>
    </source>
</evidence>
<sequence length="612" mass="67518">MGIPHLTTFLRPFAAAESLHSQQVVIDGPSFAYHVYYICLKASTRARNGLEAAPSYRKLAETAIAWLDGVRGSNIEIKRIFFDGFLPPAKLDVRLQRLQSSTHQLTQFHIKTDEPCRSSFPQAGEAPPSLFQNTAVRSGLTTIPALSFIVPAVLEALKDSSKFADITEVVPGEADLYCARYLKENGGVVLTSDSDLLVHDLGAQGAVSFFSDIELSTEGTSEILRTQVFRPATISARLELPGSHGLHSLAFEIFMDAQGTFPKLLAQAKSLHGVKSHPQMYDDFLKEYSPLSPDSDTNESSVTMLQVLRRLDPRTSEYVLQFPSIAQIAAQPLVSGKIDFLSPNVFLPFLLDCPKVTNAWEVSTFIRQLAYGLVNTIVPLNEQCPSVFEHRKQIDKSKGRELMLPRHSDVSRACSSVLETFEELKMKLPSFTETQLWVAFAIHQDINWSMSNSKASISQAFLKRLALPKLSDASGYFGWDIVQFFAQLQGSLYSFRILQQITKLVVSSESRDLVPEAVVSLNSLLKSVPSIVEYPDLGIASSAVRKSQEGLRFLEDLKQALKVLDTSPSTTAAGLPKSRKSSKKKRKRDQLANEMSPSEASSSNPFALLGPG</sequence>
<keyword evidence="5" id="KW-1185">Reference proteome</keyword>
<dbReference type="SUPFAM" id="SSF88723">
    <property type="entry name" value="PIN domain-like"/>
    <property type="match status" value="1"/>
</dbReference>
<accession>A0ABR4C6E4</accession>
<dbReference type="InterPro" id="IPR026832">
    <property type="entry name" value="Asteroid"/>
</dbReference>
<dbReference type="Proteomes" id="UP001595075">
    <property type="component" value="Unassembled WGS sequence"/>
</dbReference>
<evidence type="ECO:0000259" key="3">
    <source>
        <dbReference type="Pfam" id="PF12813"/>
    </source>
</evidence>
<evidence type="ECO:0000256" key="2">
    <source>
        <dbReference type="SAM" id="MobiDB-lite"/>
    </source>
</evidence>
<protein>
    <recommendedName>
        <fullName evidence="3">Asteroid domain-containing protein</fullName>
    </recommendedName>
</protein>
<comment type="caution">
    <text evidence="4">The sequence shown here is derived from an EMBL/GenBank/DDBJ whole genome shotgun (WGS) entry which is preliminary data.</text>
</comment>
<organism evidence="4 5">
    <name type="scientific">Oculimacula yallundae</name>
    <dbReference type="NCBI Taxonomy" id="86028"/>
    <lineage>
        <taxon>Eukaryota</taxon>
        <taxon>Fungi</taxon>
        <taxon>Dikarya</taxon>
        <taxon>Ascomycota</taxon>
        <taxon>Pezizomycotina</taxon>
        <taxon>Leotiomycetes</taxon>
        <taxon>Helotiales</taxon>
        <taxon>Ploettnerulaceae</taxon>
        <taxon>Oculimacula</taxon>
    </lineage>
</organism>
<dbReference type="InterPro" id="IPR029060">
    <property type="entry name" value="PIN-like_dom_sf"/>
</dbReference>